<reference evidence="2 3" key="1">
    <citation type="journal article" date="2011" name="Mol. Biol. Evol.">
        <title>Comparative genomic analysis of fruiting body formation in Myxococcales.</title>
        <authorList>
            <person name="Huntley S."/>
            <person name="Hamann N."/>
            <person name="Wegener-Feldbrugge S."/>
            <person name="Treuner-Lange A."/>
            <person name="Kube M."/>
            <person name="Reinhardt R."/>
            <person name="Klages S."/>
            <person name="Muller R."/>
            <person name="Ronning C.M."/>
            <person name="Nierman W.C."/>
            <person name="Sogaard-Andersen L."/>
        </authorList>
    </citation>
    <scope>NUCLEOTIDE SEQUENCE [LARGE SCALE GENOMIC DNA]</scope>
    <source>
        <strain evidence="2 3">DW4/3-1</strain>
    </source>
</reference>
<keyword evidence="3" id="KW-1185">Reference proteome</keyword>
<name>E3FMB3_STIAD</name>
<accession>E3FMB3</accession>
<dbReference type="RefSeq" id="WP_013374724.1">
    <property type="nucleotide sequence ID" value="NC_014623.1"/>
</dbReference>
<dbReference type="EMBL" id="CP002271">
    <property type="protein sequence ID" value="ADO69312.1"/>
    <property type="molecule type" value="Genomic_DNA"/>
</dbReference>
<feature type="signal peptide" evidence="1">
    <location>
        <begin position="1"/>
        <end position="18"/>
    </location>
</feature>
<gene>
    <name evidence="2" type="ordered locus">STAUR_1508</name>
</gene>
<protein>
    <recommendedName>
        <fullName evidence="4">Lipoprotein</fullName>
    </recommendedName>
</protein>
<feature type="chain" id="PRO_5003168708" description="Lipoprotein" evidence="1">
    <location>
        <begin position="19"/>
        <end position="95"/>
    </location>
</feature>
<proteinExistence type="predicted"/>
<evidence type="ECO:0008006" key="4">
    <source>
        <dbReference type="Google" id="ProtNLM"/>
    </source>
</evidence>
<dbReference type="Proteomes" id="UP000001351">
    <property type="component" value="Chromosome"/>
</dbReference>
<dbReference type="AlphaFoldDB" id="E3FMB3"/>
<sequence length="95" mass="10180">MKMLRAKFILLAMAMSWAGCGVAPEEQEATSGGDVAAEASTEAPIQVACEPGPPSNFCQNVAGKACATTSTRRCYLPNYCEWFFCRCTNGAWACE</sequence>
<dbReference type="HOGENOM" id="CLU_2480106_0_0_7"/>
<dbReference type="PROSITE" id="PS51257">
    <property type="entry name" value="PROKAR_LIPOPROTEIN"/>
    <property type="match status" value="1"/>
</dbReference>
<evidence type="ECO:0000256" key="1">
    <source>
        <dbReference type="SAM" id="SignalP"/>
    </source>
</evidence>
<evidence type="ECO:0000313" key="2">
    <source>
        <dbReference type="EMBL" id="ADO69312.1"/>
    </source>
</evidence>
<organism evidence="2 3">
    <name type="scientific">Stigmatella aurantiaca (strain DW4/3-1)</name>
    <dbReference type="NCBI Taxonomy" id="378806"/>
    <lineage>
        <taxon>Bacteria</taxon>
        <taxon>Pseudomonadati</taxon>
        <taxon>Myxococcota</taxon>
        <taxon>Myxococcia</taxon>
        <taxon>Myxococcales</taxon>
        <taxon>Cystobacterineae</taxon>
        <taxon>Archangiaceae</taxon>
        <taxon>Stigmatella</taxon>
    </lineage>
</organism>
<keyword evidence="1" id="KW-0732">Signal</keyword>
<dbReference type="KEGG" id="sur:STAUR_1508"/>
<dbReference type="eggNOG" id="ENOG5030TKM">
    <property type="taxonomic scope" value="Bacteria"/>
</dbReference>
<evidence type="ECO:0000313" key="3">
    <source>
        <dbReference type="Proteomes" id="UP000001351"/>
    </source>
</evidence>